<evidence type="ECO:0000256" key="1">
    <source>
        <dbReference type="ARBA" id="ARBA00003408"/>
    </source>
</evidence>
<evidence type="ECO:0000256" key="3">
    <source>
        <dbReference type="ARBA" id="ARBA00020268"/>
    </source>
</evidence>
<evidence type="ECO:0000256" key="6">
    <source>
        <dbReference type="SAM" id="Phobius"/>
    </source>
</evidence>
<protein>
    <recommendedName>
        <fullName evidence="3">Probable multidrug resistance protein NorM</fullName>
    </recommendedName>
    <alternativeName>
        <fullName evidence="5">Multidrug-efflux transporter</fullName>
    </alternativeName>
</protein>
<keyword evidence="6" id="KW-1133">Transmembrane helix</keyword>
<dbReference type="InterPro" id="IPR050222">
    <property type="entry name" value="MATE_MdtK"/>
</dbReference>
<dbReference type="InterPro" id="IPR002528">
    <property type="entry name" value="MATE_fam"/>
</dbReference>
<evidence type="ECO:0000256" key="4">
    <source>
        <dbReference type="ARBA" id="ARBA00022448"/>
    </source>
</evidence>
<comment type="similarity">
    <text evidence="2">Belongs to the multi antimicrobial extrusion (MATE) (TC 2.A.66.1) family.</text>
</comment>
<evidence type="ECO:0000313" key="8">
    <source>
        <dbReference type="Proteomes" id="UP000633509"/>
    </source>
</evidence>
<feature type="transmembrane region" description="Helical" evidence="6">
    <location>
        <begin position="84"/>
        <end position="107"/>
    </location>
</feature>
<feature type="transmembrane region" description="Helical" evidence="6">
    <location>
        <begin position="254"/>
        <end position="273"/>
    </location>
</feature>
<dbReference type="Pfam" id="PF01554">
    <property type="entry name" value="MatE"/>
    <property type="match status" value="1"/>
</dbReference>
<evidence type="ECO:0000313" key="7">
    <source>
        <dbReference type="EMBL" id="MBE1588038.1"/>
    </source>
</evidence>
<evidence type="ECO:0000256" key="5">
    <source>
        <dbReference type="ARBA" id="ARBA00031636"/>
    </source>
</evidence>
<feature type="transmembrane region" description="Helical" evidence="6">
    <location>
        <begin position="119"/>
        <end position="143"/>
    </location>
</feature>
<keyword evidence="6" id="KW-0472">Membrane</keyword>
<proteinExistence type="inferred from homology"/>
<feature type="transmembrane region" description="Helical" evidence="6">
    <location>
        <begin position="7"/>
        <end position="29"/>
    </location>
</feature>
<keyword evidence="6" id="KW-0812">Transmembrane</keyword>
<feature type="transmembrane region" description="Helical" evidence="6">
    <location>
        <begin position="35"/>
        <end position="54"/>
    </location>
</feature>
<comment type="function">
    <text evidence="1">Multidrug efflux pump.</text>
</comment>
<dbReference type="PANTHER" id="PTHR43298">
    <property type="entry name" value="MULTIDRUG RESISTANCE PROTEIN NORM-RELATED"/>
    <property type="match status" value="1"/>
</dbReference>
<dbReference type="EMBL" id="JADBEK010000001">
    <property type="protein sequence ID" value="MBE1588038.1"/>
    <property type="molecule type" value="Genomic_DNA"/>
</dbReference>
<gene>
    <name evidence="7" type="ORF">H4W80_006296</name>
</gene>
<feature type="transmembrane region" description="Helical" evidence="6">
    <location>
        <begin position="294"/>
        <end position="313"/>
    </location>
</feature>
<sequence>MIALLRAALPLFLAMVAGMVGSLVVTSVLGKHDTVTLAAFAVVTAVLNPAGAAVQGALRGLGPFVAPYRDDPAAAVPIVRDARWLSLATGLVGALAVVCVPLIAGATGVPGEVVREMGLLPYFLAASLLVLASTGGSSTILIALGRPRSVLWPTLVSGVVLGGLTAVLVPPLGLTGVGLAWLISGSAAALVATFAVRRALGRPVGQSRPRIGEIVALAKVSIPLAGTVLIKFGVLGVVTFAAGTTSTRDTAAHAVLTTLTGFIMVASLSVAQASVPDVARAPDPAGARRANRAAALLAVMGTFAGAGLLLGFGEHLLALFSDDAAVRERVQGLLPLMLLASLLDAAQAVQGFGLTALKRSAASLSYFAIGYGLLVVAAVPVARTWGITGLWVAMAVANGLLVVLQGTGFHRHSAKVGRVLVG</sequence>
<comment type="caution">
    <text evidence="7">The sequence shown here is derived from an EMBL/GenBank/DDBJ whole genome shotgun (WGS) entry which is preliminary data.</text>
</comment>
<reference evidence="7 8" key="1">
    <citation type="submission" date="2020-10" db="EMBL/GenBank/DDBJ databases">
        <title>Sequencing the genomes of 1000 actinobacteria strains.</title>
        <authorList>
            <person name="Klenk H.-P."/>
        </authorList>
    </citation>
    <scope>NUCLEOTIDE SEQUENCE [LARGE SCALE GENOMIC DNA]</scope>
    <source>
        <strain evidence="7 8">DSM 43173</strain>
    </source>
</reference>
<feature type="transmembrane region" description="Helical" evidence="6">
    <location>
        <begin position="364"/>
        <end position="382"/>
    </location>
</feature>
<keyword evidence="4" id="KW-0813">Transport</keyword>
<keyword evidence="8" id="KW-1185">Reference proteome</keyword>
<feature type="transmembrane region" description="Helical" evidence="6">
    <location>
        <begin position="333"/>
        <end position="357"/>
    </location>
</feature>
<dbReference type="PANTHER" id="PTHR43298:SF2">
    <property type="entry name" value="FMN_FAD EXPORTER YEEO-RELATED"/>
    <property type="match status" value="1"/>
</dbReference>
<organism evidence="7 8">
    <name type="scientific">Nonomuraea angiospora</name>
    <dbReference type="NCBI Taxonomy" id="46172"/>
    <lineage>
        <taxon>Bacteria</taxon>
        <taxon>Bacillati</taxon>
        <taxon>Actinomycetota</taxon>
        <taxon>Actinomycetes</taxon>
        <taxon>Streptosporangiales</taxon>
        <taxon>Streptosporangiaceae</taxon>
        <taxon>Nonomuraea</taxon>
    </lineage>
</organism>
<name>A0ABR9M563_9ACTN</name>
<feature type="transmembrane region" description="Helical" evidence="6">
    <location>
        <begin position="217"/>
        <end position="242"/>
    </location>
</feature>
<accession>A0ABR9M563</accession>
<evidence type="ECO:0000256" key="2">
    <source>
        <dbReference type="ARBA" id="ARBA00010199"/>
    </source>
</evidence>
<dbReference type="Proteomes" id="UP000633509">
    <property type="component" value="Unassembled WGS sequence"/>
</dbReference>
<feature type="transmembrane region" description="Helical" evidence="6">
    <location>
        <begin position="388"/>
        <end position="409"/>
    </location>
</feature>
<dbReference type="RefSeq" id="WP_192788331.1">
    <property type="nucleotide sequence ID" value="NZ_JADBEK010000001.1"/>
</dbReference>
<feature type="transmembrane region" description="Helical" evidence="6">
    <location>
        <begin position="150"/>
        <end position="172"/>
    </location>
</feature>
<feature type="transmembrane region" description="Helical" evidence="6">
    <location>
        <begin position="178"/>
        <end position="196"/>
    </location>
</feature>